<proteinExistence type="predicted"/>
<protein>
    <submittedName>
        <fullName evidence="2">Alkylhydroperoxidase AhpD family core domain-containing protein</fullName>
    </submittedName>
</protein>
<dbReference type="AlphaFoldDB" id="A0A521BGL9"/>
<dbReference type="Pfam" id="PF02627">
    <property type="entry name" value="CMD"/>
    <property type="match status" value="1"/>
</dbReference>
<dbReference type="Gene3D" id="1.20.1290.10">
    <property type="entry name" value="AhpD-like"/>
    <property type="match status" value="1"/>
</dbReference>
<dbReference type="PANTHER" id="PTHR34846">
    <property type="entry name" value="4-CARBOXYMUCONOLACTONE DECARBOXYLASE FAMILY PROTEIN (AFU_ORTHOLOGUE AFUA_6G11590)"/>
    <property type="match status" value="1"/>
</dbReference>
<dbReference type="GO" id="GO:0051920">
    <property type="term" value="F:peroxiredoxin activity"/>
    <property type="evidence" value="ECO:0007669"/>
    <property type="project" value="InterPro"/>
</dbReference>
<sequence>MMNPLLQMVSYLKSSGLDPKLLELVNYRVSQINGCAYCLEMHYKEALANDEDALRLHSLPAFRECPFYTDKEKVVLEYAEILTKVASHEVKDSLVDRLKSFYSDSEIGDLTLAITLINSFNRINIAFLPTLGQYEAG</sequence>
<dbReference type="PANTHER" id="PTHR34846:SF10">
    <property type="entry name" value="CYTOPLASMIC PROTEIN"/>
    <property type="match status" value="1"/>
</dbReference>
<organism evidence="2 3">
    <name type="scientific">Fodinibius sediminis</name>
    <dbReference type="NCBI Taxonomy" id="1214077"/>
    <lineage>
        <taxon>Bacteria</taxon>
        <taxon>Pseudomonadati</taxon>
        <taxon>Balneolota</taxon>
        <taxon>Balneolia</taxon>
        <taxon>Balneolales</taxon>
        <taxon>Balneolaceae</taxon>
        <taxon>Fodinibius</taxon>
    </lineage>
</organism>
<evidence type="ECO:0000313" key="3">
    <source>
        <dbReference type="Proteomes" id="UP000317593"/>
    </source>
</evidence>
<dbReference type="NCBIfam" id="TIGR00778">
    <property type="entry name" value="ahpD_dom"/>
    <property type="match status" value="1"/>
</dbReference>
<name>A0A521BGL9_9BACT</name>
<dbReference type="SUPFAM" id="SSF69118">
    <property type="entry name" value="AhpD-like"/>
    <property type="match status" value="1"/>
</dbReference>
<dbReference type="EMBL" id="FXTH01000003">
    <property type="protein sequence ID" value="SMO46233.1"/>
    <property type="molecule type" value="Genomic_DNA"/>
</dbReference>
<dbReference type="Proteomes" id="UP000317593">
    <property type="component" value="Unassembled WGS sequence"/>
</dbReference>
<dbReference type="InterPro" id="IPR003779">
    <property type="entry name" value="CMD-like"/>
</dbReference>
<feature type="domain" description="Carboxymuconolactone decarboxylase-like" evidence="1">
    <location>
        <begin position="14"/>
        <end position="80"/>
    </location>
</feature>
<dbReference type="InterPro" id="IPR029032">
    <property type="entry name" value="AhpD-like"/>
</dbReference>
<keyword evidence="3" id="KW-1185">Reference proteome</keyword>
<gene>
    <name evidence="2" type="ORF">SAMN06265218_10393</name>
</gene>
<reference evidence="2 3" key="1">
    <citation type="submission" date="2017-05" db="EMBL/GenBank/DDBJ databases">
        <authorList>
            <person name="Varghese N."/>
            <person name="Submissions S."/>
        </authorList>
    </citation>
    <scope>NUCLEOTIDE SEQUENCE [LARGE SCALE GENOMIC DNA]</scope>
    <source>
        <strain evidence="2 3">DSM 21194</strain>
    </source>
</reference>
<evidence type="ECO:0000259" key="1">
    <source>
        <dbReference type="Pfam" id="PF02627"/>
    </source>
</evidence>
<keyword evidence="2" id="KW-0575">Peroxidase</keyword>
<dbReference type="InterPro" id="IPR004675">
    <property type="entry name" value="AhpD_core"/>
</dbReference>
<keyword evidence="2" id="KW-0560">Oxidoreductase</keyword>
<evidence type="ECO:0000313" key="2">
    <source>
        <dbReference type="EMBL" id="SMO46233.1"/>
    </source>
</evidence>
<accession>A0A521BGL9</accession>